<dbReference type="InterPro" id="IPR013083">
    <property type="entry name" value="Znf_RING/FYVE/PHD"/>
</dbReference>
<dbReference type="InterPro" id="IPR044600">
    <property type="entry name" value="ATL1/ATL16-like"/>
</dbReference>
<evidence type="ECO:0000256" key="9">
    <source>
        <dbReference type="ARBA" id="ARBA00022786"/>
    </source>
</evidence>
<dbReference type="PROSITE" id="PS50102">
    <property type="entry name" value="RRM"/>
    <property type="match status" value="2"/>
</dbReference>
<feature type="compositionally biased region" description="Gly residues" evidence="15">
    <location>
        <begin position="348"/>
        <end position="361"/>
    </location>
</feature>
<keyword evidence="14" id="KW-0694">RNA-binding</keyword>
<evidence type="ECO:0000256" key="5">
    <source>
        <dbReference type="ARBA" id="ARBA00022679"/>
    </source>
</evidence>
<keyword evidence="12 16" id="KW-0472">Membrane</keyword>
<dbReference type="SMART" id="SM00184">
    <property type="entry name" value="RING"/>
    <property type="match status" value="1"/>
</dbReference>
<dbReference type="GO" id="GO:0003723">
    <property type="term" value="F:RNA binding"/>
    <property type="evidence" value="ECO:0007669"/>
    <property type="project" value="UniProtKB-UniRule"/>
</dbReference>
<dbReference type="OrthoDB" id="439808at2759"/>
<dbReference type="PANTHER" id="PTHR46913:SF22">
    <property type="entry name" value="RING-TYPE E3 UBIQUITIN TRANSFERASE"/>
    <property type="match status" value="1"/>
</dbReference>
<accession>A0A811SIG5</accession>
<dbReference type="SUPFAM" id="SSF57850">
    <property type="entry name" value="RING/U-box"/>
    <property type="match status" value="1"/>
</dbReference>
<keyword evidence="20" id="KW-1185">Reference proteome</keyword>
<keyword evidence="8 13" id="KW-0863">Zinc-finger</keyword>
<dbReference type="InterPro" id="IPR035979">
    <property type="entry name" value="RBD_domain_sf"/>
</dbReference>
<dbReference type="SUPFAM" id="SSF54928">
    <property type="entry name" value="RNA-binding domain, RBD"/>
    <property type="match status" value="2"/>
</dbReference>
<dbReference type="AlphaFoldDB" id="A0A811SIG5"/>
<feature type="region of interest" description="Disordered" evidence="15">
    <location>
        <begin position="494"/>
        <end position="550"/>
    </location>
</feature>
<protein>
    <recommendedName>
        <fullName evidence="4">RING-type E3 ubiquitin transferase</fullName>
        <ecNumber evidence="4">2.3.2.27</ecNumber>
    </recommendedName>
</protein>
<dbReference type="GO" id="GO:0008270">
    <property type="term" value="F:zinc ion binding"/>
    <property type="evidence" value="ECO:0007669"/>
    <property type="project" value="UniProtKB-KW"/>
</dbReference>
<evidence type="ECO:0000313" key="19">
    <source>
        <dbReference type="EMBL" id="CAD6341054.1"/>
    </source>
</evidence>
<dbReference type="FunFam" id="3.30.70.330:FF:000865">
    <property type="entry name" value="Plastid-specific 30S ribosomal protein 2"/>
    <property type="match status" value="1"/>
</dbReference>
<comment type="subcellular location">
    <subcellularLocation>
        <location evidence="2">Membrane</location>
        <topology evidence="2">Single-pass membrane protein</topology>
    </subcellularLocation>
</comment>
<comment type="pathway">
    <text evidence="3">Protein modification; protein ubiquitination.</text>
</comment>
<evidence type="ECO:0000256" key="14">
    <source>
        <dbReference type="PROSITE-ProRule" id="PRU00176"/>
    </source>
</evidence>
<dbReference type="InterPro" id="IPR000504">
    <property type="entry name" value="RRM_dom"/>
</dbReference>
<gene>
    <name evidence="19" type="ORF">NCGR_LOCUS65152</name>
</gene>
<evidence type="ECO:0000256" key="15">
    <source>
        <dbReference type="SAM" id="MobiDB-lite"/>
    </source>
</evidence>
<keyword evidence="5" id="KW-0808">Transferase</keyword>
<keyword evidence="6 16" id="KW-0812">Transmembrane</keyword>
<dbReference type="GO" id="GO:0061630">
    <property type="term" value="F:ubiquitin protein ligase activity"/>
    <property type="evidence" value="ECO:0007669"/>
    <property type="project" value="UniProtKB-EC"/>
</dbReference>
<evidence type="ECO:0000256" key="4">
    <source>
        <dbReference type="ARBA" id="ARBA00012483"/>
    </source>
</evidence>
<keyword evidence="11 16" id="KW-1133">Transmembrane helix</keyword>
<dbReference type="EC" id="2.3.2.27" evidence="4"/>
<evidence type="ECO:0000259" key="18">
    <source>
        <dbReference type="PROSITE" id="PS50102"/>
    </source>
</evidence>
<feature type="region of interest" description="Disordered" evidence="15">
    <location>
        <begin position="348"/>
        <end position="374"/>
    </location>
</feature>
<dbReference type="EMBL" id="CAJGYO010000112">
    <property type="protein sequence ID" value="CAD6341054.1"/>
    <property type="molecule type" value="Genomic_DNA"/>
</dbReference>
<evidence type="ECO:0000256" key="3">
    <source>
        <dbReference type="ARBA" id="ARBA00004906"/>
    </source>
</evidence>
<dbReference type="Proteomes" id="UP000604825">
    <property type="component" value="Unassembled WGS sequence"/>
</dbReference>
<evidence type="ECO:0000256" key="1">
    <source>
        <dbReference type="ARBA" id="ARBA00000900"/>
    </source>
</evidence>
<evidence type="ECO:0000256" key="12">
    <source>
        <dbReference type="ARBA" id="ARBA00023136"/>
    </source>
</evidence>
<dbReference type="FunFam" id="3.30.40.10:FF:000233">
    <property type="entry name" value="RING-H2 finger protein ATL54"/>
    <property type="match status" value="1"/>
</dbReference>
<evidence type="ECO:0000256" key="7">
    <source>
        <dbReference type="ARBA" id="ARBA00022723"/>
    </source>
</evidence>
<evidence type="ECO:0000256" key="6">
    <source>
        <dbReference type="ARBA" id="ARBA00022692"/>
    </source>
</evidence>
<dbReference type="FunFam" id="3.30.70.330:FF:000549">
    <property type="entry name" value="Plastid-specific 30S ribosomal protein 2"/>
    <property type="match status" value="1"/>
</dbReference>
<keyword evidence="10" id="KW-0862">Zinc</keyword>
<name>A0A811SIG5_9POAL</name>
<keyword evidence="7" id="KW-0479">Metal-binding</keyword>
<dbReference type="InterPro" id="IPR001841">
    <property type="entry name" value="Znf_RING"/>
</dbReference>
<feature type="transmembrane region" description="Helical" evidence="16">
    <location>
        <begin position="299"/>
        <end position="323"/>
    </location>
</feature>
<dbReference type="CDD" id="cd16461">
    <property type="entry name" value="RING-H2_EL5-like"/>
    <property type="match status" value="1"/>
</dbReference>
<dbReference type="Pfam" id="PF13639">
    <property type="entry name" value="zf-RING_2"/>
    <property type="match status" value="1"/>
</dbReference>
<dbReference type="Gene3D" id="3.30.40.10">
    <property type="entry name" value="Zinc/RING finger domain, C3HC4 (zinc finger)"/>
    <property type="match status" value="1"/>
</dbReference>
<reference evidence="19" key="1">
    <citation type="submission" date="2020-10" db="EMBL/GenBank/DDBJ databases">
        <authorList>
            <person name="Han B."/>
            <person name="Lu T."/>
            <person name="Zhao Q."/>
            <person name="Huang X."/>
            <person name="Zhao Y."/>
        </authorList>
    </citation>
    <scope>NUCLEOTIDE SEQUENCE</scope>
</reference>
<organism evidence="19 20">
    <name type="scientific">Miscanthus lutarioriparius</name>
    <dbReference type="NCBI Taxonomy" id="422564"/>
    <lineage>
        <taxon>Eukaryota</taxon>
        <taxon>Viridiplantae</taxon>
        <taxon>Streptophyta</taxon>
        <taxon>Embryophyta</taxon>
        <taxon>Tracheophyta</taxon>
        <taxon>Spermatophyta</taxon>
        <taxon>Magnoliopsida</taxon>
        <taxon>Liliopsida</taxon>
        <taxon>Poales</taxon>
        <taxon>Poaceae</taxon>
        <taxon>PACMAD clade</taxon>
        <taxon>Panicoideae</taxon>
        <taxon>Andropogonodae</taxon>
        <taxon>Andropogoneae</taxon>
        <taxon>Saccharinae</taxon>
        <taxon>Miscanthus</taxon>
    </lineage>
</organism>
<evidence type="ECO:0000256" key="10">
    <source>
        <dbReference type="ARBA" id="ARBA00022833"/>
    </source>
</evidence>
<dbReference type="InterPro" id="IPR012677">
    <property type="entry name" value="Nucleotide-bd_a/b_plait_sf"/>
</dbReference>
<evidence type="ECO:0000259" key="17">
    <source>
        <dbReference type="PROSITE" id="PS50089"/>
    </source>
</evidence>
<evidence type="ECO:0000256" key="16">
    <source>
        <dbReference type="SAM" id="Phobius"/>
    </source>
</evidence>
<feature type="region of interest" description="Disordered" evidence="15">
    <location>
        <begin position="574"/>
        <end position="629"/>
    </location>
</feature>
<feature type="domain" description="RING-type" evidence="17">
    <location>
        <begin position="402"/>
        <end position="444"/>
    </location>
</feature>
<dbReference type="SMART" id="SM00360">
    <property type="entry name" value="RRM"/>
    <property type="match status" value="2"/>
</dbReference>
<feature type="domain" description="RRM" evidence="18">
    <location>
        <begin position="73"/>
        <end position="150"/>
    </location>
</feature>
<evidence type="ECO:0000256" key="11">
    <source>
        <dbReference type="ARBA" id="ARBA00022989"/>
    </source>
</evidence>
<dbReference type="Pfam" id="PF00076">
    <property type="entry name" value="RRM_1"/>
    <property type="match status" value="2"/>
</dbReference>
<evidence type="ECO:0000313" key="20">
    <source>
        <dbReference type="Proteomes" id="UP000604825"/>
    </source>
</evidence>
<comment type="caution">
    <text evidence="19">The sequence shown here is derived from an EMBL/GenBank/DDBJ whole genome shotgun (WGS) entry which is preliminary data.</text>
</comment>
<proteinExistence type="predicted"/>
<evidence type="ECO:0000256" key="2">
    <source>
        <dbReference type="ARBA" id="ARBA00004167"/>
    </source>
</evidence>
<dbReference type="Gene3D" id="3.30.70.330">
    <property type="match status" value="2"/>
</dbReference>
<sequence length="629" mass="67430">MALSLASSPSPGAALPAPRVAHFALPLLPLRSPRRLHQARLRLRLRVAASSPPEAQVAAPVAEEGEEQGEKRRKLYVANLPWSFPAPEIEKLFAQHGTVKDVEVIKGKDGRNRGFAFVTMSTAEEAATVAEKLNSHDVMGRAIKVEFSKSFRKPAPLPPPGTIIERHKLYVSNLPWKARAPNVKEFFAKFNPLSANVIFDNGKAAGYGFVSFGTKEEAEAALTELDGKELMGRPVRLNWRESGDDKVEVAKVDSEVEVVNIEGASVDDASTDGVVLLHLPPPPPFDFGGPSPDDSSGPVFSPLVIAIIGVLAIAFLLVSYYTFISRYCGTLGSFRGRVFSSHLGAGARGRGNGGGRSGGQGQSRSQESWNISPSTGLDETLISKITLCKYKRGDASVHTTDCSVCLGEFRDGESLRLLPKCSHAFHQQCIDKWLKSHSNCPLCRSNITFITVGMGMATQEAESRGPGESVGRDAAHDVVVVMDDMEIMCDEQQSMAGSTDGDGDDQEANGGSPEGMDEADGKAEIREECPPPLKFKSGPSSSDPDHDIRMSIADVLQASMEDELMAARESGVLAGGAGASRRCHGENSKGGRSSRRALQDAMDTKRLPPAGRSCFSSKSGRGRDSDLPM</sequence>
<feature type="domain" description="RRM" evidence="18">
    <location>
        <begin position="167"/>
        <end position="242"/>
    </location>
</feature>
<dbReference type="PANTHER" id="PTHR46913">
    <property type="entry name" value="RING-H2 FINGER PROTEIN ATL16"/>
    <property type="match status" value="1"/>
</dbReference>
<evidence type="ECO:0000256" key="8">
    <source>
        <dbReference type="ARBA" id="ARBA00022771"/>
    </source>
</evidence>
<dbReference type="GO" id="GO:0016567">
    <property type="term" value="P:protein ubiquitination"/>
    <property type="evidence" value="ECO:0007669"/>
    <property type="project" value="InterPro"/>
</dbReference>
<feature type="compositionally biased region" description="Basic and acidic residues" evidence="15">
    <location>
        <begin position="519"/>
        <end position="529"/>
    </location>
</feature>
<keyword evidence="9" id="KW-0833">Ubl conjugation pathway</keyword>
<evidence type="ECO:0000256" key="13">
    <source>
        <dbReference type="PROSITE-ProRule" id="PRU00175"/>
    </source>
</evidence>
<dbReference type="PROSITE" id="PS50089">
    <property type="entry name" value="ZF_RING_2"/>
    <property type="match status" value="1"/>
</dbReference>
<dbReference type="GO" id="GO:0016020">
    <property type="term" value="C:membrane"/>
    <property type="evidence" value="ECO:0007669"/>
    <property type="project" value="UniProtKB-SubCell"/>
</dbReference>
<comment type="catalytic activity">
    <reaction evidence="1">
        <text>S-ubiquitinyl-[E2 ubiquitin-conjugating enzyme]-L-cysteine + [acceptor protein]-L-lysine = [E2 ubiquitin-conjugating enzyme]-L-cysteine + N(6)-ubiquitinyl-[acceptor protein]-L-lysine.</text>
        <dbReference type="EC" id="2.3.2.27"/>
    </reaction>
</comment>